<keyword evidence="4" id="KW-1185">Reference proteome</keyword>
<protein>
    <submittedName>
        <fullName evidence="3">YcxB family protein</fullName>
    </submittedName>
</protein>
<dbReference type="InterPro" id="IPR025588">
    <property type="entry name" value="YcxB-like_C"/>
</dbReference>
<reference evidence="3 4" key="1">
    <citation type="submission" date="2019-08" db="EMBL/GenBank/DDBJ databases">
        <title>In-depth cultivation of the pig gut microbiome towards novel bacterial diversity and tailored functional studies.</title>
        <authorList>
            <person name="Wylensek D."/>
            <person name="Hitch T.C.A."/>
            <person name="Clavel T."/>
        </authorList>
    </citation>
    <scope>NUCLEOTIDE SEQUENCE [LARGE SCALE GENOMIC DNA]</scope>
    <source>
        <strain evidence="3 4">NM-380-WT-3C1</strain>
    </source>
</reference>
<evidence type="ECO:0000313" key="3">
    <source>
        <dbReference type="EMBL" id="MSU06397.1"/>
    </source>
</evidence>
<comment type="caution">
    <text evidence="3">The sequence shown here is derived from an EMBL/GenBank/DDBJ whole genome shotgun (WGS) entry which is preliminary data.</text>
</comment>
<feature type="domain" description="YcxB-like C-terminal" evidence="2">
    <location>
        <begin position="103"/>
        <end position="151"/>
    </location>
</feature>
<feature type="transmembrane region" description="Helical" evidence="1">
    <location>
        <begin position="54"/>
        <end position="76"/>
    </location>
</feature>
<name>A0A7X2TR37_9SPIO</name>
<evidence type="ECO:0000313" key="4">
    <source>
        <dbReference type="Proteomes" id="UP000460549"/>
    </source>
</evidence>
<dbReference type="AlphaFoldDB" id="A0A7X2TR37"/>
<keyword evidence="1" id="KW-0812">Transmembrane</keyword>
<gene>
    <name evidence="3" type="ORF">FYJ80_06330</name>
</gene>
<evidence type="ECO:0000259" key="2">
    <source>
        <dbReference type="Pfam" id="PF14317"/>
    </source>
</evidence>
<organism evidence="3 4">
    <name type="scientific">Bullifex porci</name>
    <dbReference type="NCBI Taxonomy" id="2606638"/>
    <lineage>
        <taxon>Bacteria</taxon>
        <taxon>Pseudomonadati</taxon>
        <taxon>Spirochaetota</taxon>
        <taxon>Spirochaetia</taxon>
        <taxon>Spirochaetales</taxon>
        <taxon>Spirochaetaceae</taxon>
        <taxon>Bullifex</taxon>
    </lineage>
</organism>
<evidence type="ECO:0000256" key="1">
    <source>
        <dbReference type="SAM" id="Phobius"/>
    </source>
</evidence>
<dbReference type="RefSeq" id="WP_154425369.1">
    <property type="nucleotide sequence ID" value="NZ_JAQYGB010000029.1"/>
</dbReference>
<keyword evidence="1" id="KW-0472">Membrane</keyword>
<proteinExistence type="predicted"/>
<dbReference type="Pfam" id="PF14317">
    <property type="entry name" value="YcxB"/>
    <property type="match status" value="1"/>
</dbReference>
<dbReference type="EMBL" id="VUNN01000010">
    <property type="protein sequence ID" value="MSU06397.1"/>
    <property type="molecule type" value="Genomic_DNA"/>
</dbReference>
<dbReference type="Proteomes" id="UP000460549">
    <property type="component" value="Unassembled WGS sequence"/>
</dbReference>
<keyword evidence="1" id="KW-1133">Transmembrane helix</keyword>
<sequence length="173" mass="19901">MTINCTISEKIFKNFTIFNILKRQKLYRSPVIFASILTVSAIICFIMHHIDGAILLGSVLLIVGLGVPAVYFITFFSSLRKQAKLQNLNPPRVAYCVSLTDKDDGIYVTNEKESATYRWKNVYQIYLAKDCIYLFMTQNRAFILPYSDMKEGFDTAFSIIKKRAKDKVTDLRK</sequence>
<accession>A0A7X2TR37</accession>
<feature type="transmembrane region" description="Helical" evidence="1">
    <location>
        <begin position="31"/>
        <end position="48"/>
    </location>
</feature>